<reference evidence="8" key="1">
    <citation type="submission" date="2016-10" db="EMBL/GenBank/DDBJ databases">
        <authorList>
            <person name="Varghese N."/>
            <person name="Submissions S."/>
        </authorList>
    </citation>
    <scope>NUCLEOTIDE SEQUENCE [LARGE SCALE GENOMIC DNA]</scope>
    <source>
        <strain evidence="8">DSM 28453</strain>
    </source>
</reference>
<dbReference type="InterPro" id="IPR006132">
    <property type="entry name" value="Asp/Orn_carbamoyltranf_P-bd"/>
</dbReference>
<dbReference type="GO" id="GO:0004585">
    <property type="term" value="F:ornithine carbamoyltransferase activity"/>
    <property type="evidence" value="ECO:0007669"/>
    <property type="project" value="UniProtKB-UniRule"/>
</dbReference>
<dbReference type="GO" id="GO:0042450">
    <property type="term" value="P:L-arginine biosynthetic process via ornithine"/>
    <property type="evidence" value="ECO:0007669"/>
    <property type="project" value="UniProtKB-UniRule"/>
</dbReference>
<comment type="function">
    <text evidence="1">Reversibly catalyzes the transfer of the carbamoyl group from carbamoyl phosphate (CP) to the N(epsilon) atom of ornithine (ORN) to produce L-citrulline.</text>
</comment>
<dbReference type="Pfam" id="PF00185">
    <property type="entry name" value="OTCace"/>
    <property type="match status" value="1"/>
</dbReference>
<dbReference type="PANTHER" id="PTHR45753">
    <property type="entry name" value="ORNITHINE CARBAMOYLTRANSFERASE, MITOCHONDRIAL"/>
    <property type="match status" value="1"/>
</dbReference>
<evidence type="ECO:0000256" key="4">
    <source>
        <dbReference type="RuleBase" id="RU003634"/>
    </source>
</evidence>
<dbReference type="AlphaFoldDB" id="A0A1I4DYP9"/>
<dbReference type="NCBIfam" id="TIGR00658">
    <property type="entry name" value="orni_carb_tr"/>
    <property type="match status" value="1"/>
</dbReference>
<dbReference type="SUPFAM" id="SSF53671">
    <property type="entry name" value="Aspartate/ornithine carbamoyltransferase"/>
    <property type="match status" value="1"/>
</dbReference>
<gene>
    <name evidence="7" type="ORF">SAMN04488036_103454</name>
</gene>
<feature type="domain" description="Aspartate/ornithine carbamoyltransferase Asp/Orn-binding" evidence="5">
    <location>
        <begin position="152"/>
        <end position="316"/>
    </location>
</feature>
<dbReference type="InterPro" id="IPR002292">
    <property type="entry name" value="Orn/put_carbamltrans"/>
</dbReference>
<evidence type="ECO:0000313" key="7">
    <source>
        <dbReference type="EMBL" id="SFK97246.1"/>
    </source>
</evidence>
<dbReference type="PRINTS" id="PR00102">
    <property type="entry name" value="OTCASE"/>
</dbReference>
<dbReference type="Proteomes" id="UP000198851">
    <property type="component" value="Unassembled WGS sequence"/>
</dbReference>
<dbReference type="PRINTS" id="PR00100">
    <property type="entry name" value="AOTCASE"/>
</dbReference>
<evidence type="ECO:0000313" key="8">
    <source>
        <dbReference type="Proteomes" id="UP000198851"/>
    </source>
</evidence>
<dbReference type="GO" id="GO:0019240">
    <property type="term" value="P:citrulline biosynthetic process"/>
    <property type="evidence" value="ECO:0007669"/>
    <property type="project" value="TreeGrafter"/>
</dbReference>
<evidence type="ECO:0000256" key="3">
    <source>
        <dbReference type="NCBIfam" id="TIGR00658"/>
    </source>
</evidence>
<dbReference type="InterPro" id="IPR036901">
    <property type="entry name" value="Asp/Orn_carbamoylTrfase_sf"/>
</dbReference>
<dbReference type="EC" id="2.1.3.3" evidence="3"/>
<proteinExistence type="inferred from homology"/>
<name>A0A1I4DYP9_9RHOB</name>
<protein>
    <recommendedName>
        <fullName evidence="3">Ornithine carbamoyltransferase</fullName>
        <ecNumber evidence="3">2.1.3.3</ecNumber>
    </recommendedName>
</protein>
<dbReference type="OrthoDB" id="9802587at2"/>
<evidence type="ECO:0000259" key="6">
    <source>
        <dbReference type="Pfam" id="PF02729"/>
    </source>
</evidence>
<dbReference type="GO" id="GO:0016597">
    <property type="term" value="F:amino acid binding"/>
    <property type="evidence" value="ECO:0007669"/>
    <property type="project" value="InterPro"/>
</dbReference>
<dbReference type="PANTHER" id="PTHR45753:SF3">
    <property type="entry name" value="ORNITHINE TRANSCARBAMYLASE, MITOCHONDRIAL"/>
    <property type="match status" value="1"/>
</dbReference>
<accession>A0A1I4DYP9</accession>
<evidence type="ECO:0000259" key="5">
    <source>
        <dbReference type="Pfam" id="PF00185"/>
    </source>
</evidence>
<dbReference type="STRING" id="1280847.SAMN04488036_103454"/>
<evidence type="ECO:0000256" key="2">
    <source>
        <dbReference type="ARBA" id="ARBA00022679"/>
    </source>
</evidence>
<sequence>MKNFIDPWDFTTDELMELVDFILLLKKADKLGACPKLLEDASLGMIFAAPSTRTRVSFEVAMTKLGGHALYLRPGELHLGSRETIKDTALTLSRMCDCIMARIHSPEDMEELSKWSSVPVINGMTDYNHPTQALCDLVTIVENMPEGKTLSDITLTFVGDTTLFECVLNTMNQILPRFGGNVVFASPEGYSLYDDASPYREKLISRAEEACKIGGGTFKVLNDPIEAVKNADFIYTGPWTYHGNEDEKEARDKVFMPKFQVNADLVAHAPDHAQFMHYGPALRGQEMSEEIMDHERSLLVDEAENRLHTEKGLLAWYIYPNLKRASTEVKAAMQADAELFVLENQREA</sequence>
<keyword evidence="8" id="KW-1185">Reference proteome</keyword>
<dbReference type="RefSeq" id="WP_093323488.1">
    <property type="nucleotide sequence ID" value="NZ_FOSZ01000003.1"/>
</dbReference>
<dbReference type="Gene3D" id="3.40.50.1370">
    <property type="entry name" value="Aspartate/ornithine carbamoyltransferase"/>
    <property type="match status" value="2"/>
</dbReference>
<comment type="similarity">
    <text evidence="4">Belongs to the aspartate/ornithine carbamoyltransferase superfamily.</text>
</comment>
<evidence type="ECO:0000256" key="1">
    <source>
        <dbReference type="ARBA" id="ARBA00003822"/>
    </source>
</evidence>
<feature type="domain" description="Aspartate/ornithine carbamoyltransferase carbamoyl-P binding" evidence="6">
    <location>
        <begin position="2"/>
        <end position="142"/>
    </location>
</feature>
<dbReference type="InterPro" id="IPR006130">
    <property type="entry name" value="Asp/Orn_carbamoylTrfase"/>
</dbReference>
<dbReference type="Pfam" id="PF02729">
    <property type="entry name" value="OTCace_N"/>
    <property type="match status" value="1"/>
</dbReference>
<organism evidence="7 8">
    <name type="scientific">Shimia haliotis</name>
    <dbReference type="NCBI Taxonomy" id="1280847"/>
    <lineage>
        <taxon>Bacteria</taxon>
        <taxon>Pseudomonadati</taxon>
        <taxon>Pseudomonadota</taxon>
        <taxon>Alphaproteobacteria</taxon>
        <taxon>Rhodobacterales</taxon>
        <taxon>Roseobacteraceae</taxon>
    </lineage>
</organism>
<dbReference type="EMBL" id="FOSZ01000003">
    <property type="protein sequence ID" value="SFK97246.1"/>
    <property type="molecule type" value="Genomic_DNA"/>
</dbReference>
<keyword evidence="2 4" id="KW-0808">Transferase</keyword>
<dbReference type="InterPro" id="IPR006131">
    <property type="entry name" value="Asp_carbamoyltransf_Asp/Orn-bd"/>
</dbReference>